<dbReference type="AlphaFoldDB" id="A0A2P8FU78"/>
<reference evidence="1 2" key="1">
    <citation type="submission" date="2018-03" db="EMBL/GenBank/DDBJ databases">
        <title>Genomic Encyclopedia of Archaeal and Bacterial Type Strains, Phase II (KMG-II): from individual species to whole genera.</title>
        <authorList>
            <person name="Goeker M."/>
        </authorList>
    </citation>
    <scope>NUCLEOTIDE SEQUENCE [LARGE SCALE GENOMIC DNA]</scope>
    <source>
        <strain evidence="1 2">DSM 29057</strain>
    </source>
</reference>
<proteinExistence type="predicted"/>
<dbReference type="Proteomes" id="UP000241964">
    <property type="component" value="Unassembled WGS sequence"/>
</dbReference>
<gene>
    <name evidence="1" type="ORF">CLV60_112114</name>
</gene>
<accession>A0A2P8FU78</accession>
<dbReference type="EMBL" id="PYAS01000012">
    <property type="protein sequence ID" value="PSL25195.1"/>
    <property type="molecule type" value="Genomic_DNA"/>
</dbReference>
<dbReference type="InterPro" id="IPR053865">
    <property type="entry name" value="DUF6934"/>
</dbReference>
<keyword evidence="2" id="KW-1185">Reference proteome</keyword>
<name>A0A2P8FU78_9BACT</name>
<organism evidence="1 2">
    <name type="scientific">Dyadobacter jiangsuensis</name>
    <dbReference type="NCBI Taxonomy" id="1591085"/>
    <lineage>
        <taxon>Bacteria</taxon>
        <taxon>Pseudomonadati</taxon>
        <taxon>Bacteroidota</taxon>
        <taxon>Cytophagia</taxon>
        <taxon>Cytophagales</taxon>
        <taxon>Spirosomataceae</taxon>
        <taxon>Dyadobacter</taxon>
    </lineage>
</organism>
<protein>
    <submittedName>
        <fullName evidence="1">Uncharacterized protein</fullName>
    </submittedName>
</protein>
<comment type="caution">
    <text evidence="1">The sequence shown here is derived from an EMBL/GenBank/DDBJ whole genome shotgun (WGS) entry which is preliminary data.</text>
</comment>
<dbReference type="Pfam" id="PF22028">
    <property type="entry name" value="DUF6934"/>
    <property type="match status" value="1"/>
</dbReference>
<evidence type="ECO:0000313" key="2">
    <source>
        <dbReference type="Proteomes" id="UP000241964"/>
    </source>
</evidence>
<evidence type="ECO:0000313" key="1">
    <source>
        <dbReference type="EMBL" id="PSL25195.1"/>
    </source>
</evidence>
<sequence>MRQYQAYPVTFDVENARFRFQSIGKRGVFDKVVEFIPIAPGIHNLALLDYDPLTHEFSDISVTDNGDMPEVIATVITIIHGFIDSTPDQKVYFEGSSAARTRLYQIAISQVFDPVESDLSIEGYKDRQWVDFEPNIRFEGFLVKKKF</sequence>
<dbReference type="RefSeq" id="WP_106597802.1">
    <property type="nucleotide sequence ID" value="NZ_PYAS01000012.1"/>
</dbReference>